<reference evidence="2" key="2">
    <citation type="submission" date="2016-06" db="EMBL/GenBank/DDBJ databases">
        <title>The genome of a short-lived fish provides insights into sex chromosome evolution and the genetic control of aging.</title>
        <authorList>
            <person name="Reichwald K."/>
            <person name="Felder M."/>
            <person name="Petzold A."/>
            <person name="Koch P."/>
            <person name="Groth M."/>
            <person name="Platzer M."/>
        </authorList>
    </citation>
    <scope>NUCLEOTIDE SEQUENCE</scope>
    <source>
        <tissue evidence="2">Brain</tissue>
    </source>
</reference>
<feature type="compositionally biased region" description="Polar residues" evidence="1">
    <location>
        <begin position="108"/>
        <end position="125"/>
    </location>
</feature>
<protein>
    <submittedName>
        <fullName evidence="2">Uncharacterized protein</fullName>
    </submittedName>
</protein>
<evidence type="ECO:0000313" key="2">
    <source>
        <dbReference type="EMBL" id="SBQ60051.1"/>
    </source>
</evidence>
<dbReference type="AlphaFoldDB" id="A0A1A8FMS4"/>
<organism evidence="2">
    <name type="scientific">Nothobranchius korthausae</name>
    <dbReference type="NCBI Taxonomy" id="1143690"/>
    <lineage>
        <taxon>Eukaryota</taxon>
        <taxon>Metazoa</taxon>
        <taxon>Chordata</taxon>
        <taxon>Craniata</taxon>
        <taxon>Vertebrata</taxon>
        <taxon>Euteleostomi</taxon>
        <taxon>Actinopterygii</taxon>
        <taxon>Neopterygii</taxon>
        <taxon>Teleostei</taxon>
        <taxon>Neoteleostei</taxon>
        <taxon>Acanthomorphata</taxon>
        <taxon>Ovalentaria</taxon>
        <taxon>Atherinomorphae</taxon>
        <taxon>Cyprinodontiformes</taxon>
        <taxon>Nothobranchiidae</taxon>
        <taxon>Nothobranchius</taxon>
    </lineage>
</organism>
<proteinExistence type="predicted"/>
<name>A0A1A8FMS4_9TELE</name>
<accession>A0A1A8FMS4</accession>
<feature type="non-terminal residue" evidence="2">
    <location>
        <position position="1"/>
    </location>
</feature>
<sequence>IMENSPSKFPRFQRAELEAAKQDAQLACYGLTDLAVTREQASRKINGSIHNLLQILAKNEKQLKAQEQKHQLLGKLIIEGRHREEALKQELEVLKCTSAFCSDEKQDASTSTEQDQVSSQEDAEM</sequence>
<feature type="region of interest" description="Disordered" evidence="1">
    <location>
        <begin position="102"/>
        <end position="125"/>
    </location>
</feature>
<evidence type="ECO:0000256" key="1">
    <source>
        <dbReference type="SAM" id="MobiDB-lite"/>
    </source>
</evidence>
<dbReference type="EMBL" id="HAEB01013524">
    <property type="protein sequence ID" value="SBQ60051.1"/>
    <property type="molecule type" value="Transcribed_RNA"/>
</dbReference>
<reference evidence="2" key="1">
    <citation type="submission" date="2016-05" db="EMBL/GenBank/DDBJ databases">
        <authorList>
            <person name="Lavstsen T."/>
            <person name="Jespersen J.S."/>
        </authorList>
    </citation>
    <scope>NUCLEOTIDE SEQUENCE</scope>
    <source>
        <tissue evidence="2">Brain</tissue>
    </source>
</reference>
<gene>
    <name evidence="2" type="primary">Nfu_g_1_012964</name>
</gene>